<organism evidence="3 4">
    <name type="scientific">Methylibium petroleiphilum (strain ATCC BAA-1232 / LMG 22953 / PM1)</name>
    <dbReference type="NCBI Taxonomy" id="420662"/>
    <lineage>
        <taxon>Bacteria</taxon>
        <taxon>Pseudomonadati</taxon>
        <taxon>Pseudomonadota</taxon>
        <taxon>Betaproteobacteria</taxon>
        <taxon>Burkholderiales</taxon>
        <taxon>Sphaerotilaceae</taxon>
        <taxon>Methylibium</taxon>
    </lineage>
</organism>
<dbReference type="HOGENOM" id="CLU_675564_0_0_4"/>
<dbReference type="eggNOG" id="ENOG50315ZJ">
    <property type="taxonomic scope" value="Bacteria"/>
</dbReference>
<evidence type="ECO:0000313" key="4">
    <source>
        <dbReference type="Proteomes" id="UP000000366"/>
    </source>
</evidence>
<geneLocation type="plasmid" evidence="3 4">
    <name>RPME01</name>
</geneLocation>
<feature type="signal peptide" evidence="2">
    <location>
        <begin position="1"/>
        <end position="20"/>
    </location>
</feature>
<protein>
    <submittedName>
        <fullName evidence="3">Uncharacterized protein</fullName>
    </submittedName>
</protein>
<dbReference type="AlphaFoldDB" id="A2SNL8"/>
<dbReference type="Proteomes" id="UP000000366">
    <property type="component" value="Plasmid RPME01"/>
</dbReference>
<dbReference type="EMBL" id="CP000556">
    <property type="protein sequence ID" value="ABM97157.1"/>
    <property type="molecule type" value="Genomic_DNA"/>
</dbReference>
<name>A2SNL8_METPP</name>
<evidence type="ECO:0000256" key="2">
    <source>
        <dbReference type="SAM" id="SignalP"/>
    </source>
</evidence>
<dbReference type="RefSeq" id="WP_011831745.1">
    <property type="nucleotide sequence ID" value="NC_008826.1"/>
</dbReference>
<accession>A2SNL8</accession>
<keyword evidence="2" id="KW-0732">Signal</keyword>
<keyword evidence="3" id="KW-0614">Plasmid</keyword>
<proteinExistence type="predicted"/>
<feature type="chain" id="PRO_5002645649" evidence="2">
    <location>
        <begin position="21"/>
        <end position="476"/>
    </location>
</feature>
<keyword evidence="4" id="KW-1185">Reference proteome</keyword>
<reference evidence="3 4" key="1">
    <citation type="journal article" date="2007" name="J. Bacteriol.">
        <title>Whole-genome analysis of the methyl tert-butyl ether-degrading beta-proteobacterium Methylibium petroleiphilum PM1.</title>
        <authorList>
            <person name="Kane S.R."/>
            <person name="Chakicherla A.Y."/>
            <person name="Chain P.S.G."/>
            <person name="Schmidt R."/>
            <person name="Shin M.W."/>
            <person name="Legler T.C."/>
            <person name="Scow K.M."/>
            <person name="Larimer F.W."/>
            <person name="Lucas S.M."/>
            <person name="Richardson P.M."/>
            <person name="Hristova K.R."/>
        </authorList>
    </citation>
    <scope>NUCLEOTIDE SEQUENCE [LARGE SCALE GENOMIC DNA]</scope>
    <source>
        <strain evidence="4">ATCC BAA-1232 / LMG 22953 / PM1</strain>
        <plasmid evidence="3 4">RPME01</plasmid>
    </source>
</reference>
<evidence type="ECO:0000313" key="3">
    <source>
        <dbReference type="EMBL" id="ABM97157.1"/>
    </source>
</evidence>
<sequence length="476" mass="51083">MKRTAVVLALVGAFGGAAWAGDYNADGKTFGKGQLDKIKSSVSDKNAKDAPHYTNDPPQKASYGATSLLNVGKGRITSCKTSSKTGNAVADQECEAVNFLAGNPRAHFDLTPNDPAVIAGRVIAGNAAGLADQITGGQNCTDKTTTTPPEKSIETCAEYLPVEQKECSMGWNVDVNADSNFQCDQTYKSTEYLFCQRTLHVACNNGGAEMSDASVTKNSPFTDVSITPVPETPGLYNYRLGFANACGTEGTSQINFNFDTVGAGGYVTINVAGLDDTAIVAVNNKPVFAGHPNSGPEYHGSWFPTNASVDMGYRWTEMAGQVCDTWQDMGGGEGGNYVCTHYTPTYQTYTATAKLMDTCPSGYSPSSQMDFMYWCDDSGYCHQPDPYTPYNVQGFFCNSEGKFLLNRAEGTGNWGGTVDATMPLKTGANKLFVYWGTNTSGKACGRIQVTGQIYNVKQQCTTSWEDNCGELEERTK</sequence>
<dbReference type="KEGG" id="mpt:Mpe_B0382"/>
<evidence type="ECO:0000256" key="1">
    <source>
        <dbReference type="SAM" id="MobiDB-lite"/>
    </source>
</evidence>
<gene>
    <name evidence="3" type="ordered locus">Mpe_B0382</name>
</gene>
<feature type="region of interest" description="Disordered" evidence="1">
    <location>
        <begin position="41"/>
        <end position="64"/>
    </location>
</feature>